<name>A0ABW3YK40_9ACTN</name>
<evidence type="ECO:0000256" key="4">
    <source>
        <dbReference type="ARBA" id="ARBA00022605"/>
    </source>
</evidence>
<comment type="function">
    <text evidence="1 8">Stereospecific condensation of phosphoenolpyruvate (PEP) and D-erythrose-4-phosphate (E4P) giving rise to 3-deoxy-D-arabino-heptulosonate-7-phosphate (DAHP).</text>
</comment>
<dbReference type="NCBIfam" id="TIGR00034">
    <property type="entry name" value="aroFGH"/>
    <property type="match status" value="1"/>
</dbReference>
<keyword evidence="5 8" id="KW-0808">Transferase</keyword>
<dbReference type="NCBIfam" id="NF009395">
    <property type="entry name" value="PRK12755.1"/>
    <property type="match status" value="1"/>
</dbReference>
<comment type="catalytic activity">
    <reaction evidence="7 8">
        <text>D-erythrose 4-phosphate + phosphoenolpyruvate + H2O = 7-phospho-2-dehydro-3-deoxy-D-arabino-heptonate + phosphate</text>
        <dbReference type="Rhea" id="RHEA:14717"/>
        <dbReference type="ChEBI" id="CHEBI:15377"/>
        <dbReference type="ChEBI" id="CHEBI:16897"/>
        <dbReference type="ChEBI" id="CHEBI:43474"/>
        <dbReference type="ChEBI" id="CHEBI:58394"/>
        <dbReference type="ChEBI" id="CHEBI:58702"/>
        <dbReference type="EC" id="2.5.1.54"/>
    </reaction>
</comment>
<dbReference type="PIRSF" id="PIRSF001361">
    <property type="entry name" value="DAHP_synthase"/>
    <property type="match status" value="1"/>
</dbReference>
<dbReference type="Pfam" id="PF00793">
    <property type="entry name" value="DAHP_synth_1"/>
    <property type="match status" value="1"/>
</dbReference>
<keyword evidence="6 8" id="KW-0057">Aromatic amino acid biosynthesis</keyword>
<comment type="similarity">
    <text evidence="3 8">Belongs to the class-I DAHP synthase family.</text>
</comment>
<reference evidence="12" key="1">
    <citation type="journal article" date="2019" name="Int. J. Syst. Evol. Microbiol.">
        <title>The Global Catalogue of Microorganisms (GCM) 10K type strain sequencing project: providing services to taxonomists for standard genome sequencing and annotation.</title>
        <authorList>
            <consortium name="The Broad Institute Genomics Platform"/>
            <consortium name="The Broad Institute Genome Sequencing Center for Infectious Disease"/>
            <person name="Wu L."/>
            <person name="Ma J."/>
        </authorList>
    </citation>
    <scope>NUCLEOTIDE SEQUENCE [LARGE SCALE GENOMIC DNA]</scope>
    <source>
        <strain evidence="12">JCM 31037</strain>
    </source>
</reference>
<evidence type="ECO:0000256" key="7">
    <source>
        <dbReference type="ARBA" id="ARBA00047508"/>
    </source>
</evidence>
<dbReference type="Gene3D" id="3.20.20.70">
    <property type="entry name" value="Aldolase class I"/>
    <property type="match status" value="1"/>
</dbReference>
<evidence type="ECO:0000256" key="3">
    <source>
        <dbReference type="ARBA" id="ARBA00007985"/>
    </source>
</evidence>
<sequence>MSATLAPAGPSVVAGLPTPAQLRAVYPVGPQQQAEIARHRRAIVDVLDGTDDRLLVVVGPCSVHDTSAGLHYARQLADVAAELGDDLLIVLRTYLEKPRTTVGWKGLLVDPYLDDTQDLCAGLRLGREFLCQAADLGLPLAYEFVEPMFAPYLADLVSWAAIGARTVASQPHRQLASALPMPVGMKNTTSGDVRAAAEAVHAAAVAHVYAGLTLDGHPAVLHSAGNRDCHVVLRGGPTPNYDAVSVASALAILWDAGLPARLMVDASHGNSGKDHRRQPLVVADLAAQLAAGERGLVGVMVESFLGEGRQEIDSTPLRYGVSVTDGCLGWTATRDALDTLAGAVRQRRRASAALPPSPVAGQPAGLAGRS</sequence>
<dbReference type="RefSeq" id="WP_377576189.1">
    <property type="nucleotide sequence ID" value="NZ_JBHTMP010000060.1"/>
</dbReference>
<dbReference type="InterPro" id="IPR013785">
    <property type="entry name" value="Aldolase_TIM"/>
</dbReference>
<evidence type="ECO:0000313" key="12">
    <source>
        <dbReference type="Proteomes" id="UP001597260"/>
    </source>
</evidence>
<evidence type="ECO:0000256" key="6">
    <source>
        <dbReference type="ARBA" id="ARBA00023141"/>
    </source>
</evidence>
<dbReference type="EC" id="2.5.1.54" evidence="8"/>
<evidence type="ECO:0000259" key="10">
    <source>
        <dbReference type="Pfam" id="PF00793"/>
    </source>
</evidence>
<evidence type="ECO:0000256" key="5">
    <source>
        <dbReference type="ARBA" id="ARBA00022679"/>
    </source>
</evidence>
<protein>
    <recommendedName>
        <fullName evidence="8">Phospho-2-dehydro-3-deoxyheptonate aldolase</fullName>
        <ecNumber evidence="8">2.5.1.54</ecNumber>
    </recommendedName>
</protein>
<dbReference type="GO" id="GO:0003849">
    <property type="term" value="F:3-deoxy-7-phosphoheptulonate synthase activity"/>
    <property type="evidence" value="ECO:0007669"/>
    <property type="project" value="UniProtKB-EC"/>
</dbReference>
<feature type="domain" description="DAHP synthetase I/KDSA" evidence="10">
    <location>
        <begin position="38"/>
        <end position="335"/>
    </location>
</feature>
<comment type="pathway">
    <text evidence="2 8">Metabolic intermediate biosynthesis; chorismate biosynthesis; chorismate from D-erythrose 4-phosphate and phosphoenolpyruvate: step 1/7.</text>
</comment>
<accession>A0ABW3YK40</accession>
<dbReference type="Proteomes" id="UP001597260">
    <property type="component" value="Unassembled WGS sequence"/>
</dbReference>
<dbReference type="PANTHER" id="PTHR21225">
    <property type="entry name" value="PHOSPHO-2-DEHYDRO-3-DEOXYHEPTONATE ALDOLASE DAHP SYNTHETASE"/>
    <property type="match status" value="1"/>
</dbReference>
<organism evidence="11 12">
    <name type="scientific">Micromonospora sonneratiae</name>
    <dbReference type="NCBI Taxonomy" id="1184706"/>
    <lineage>
        <taxon>Bacteria</taxon>
        <taxon>Bacillati</taxon>
        <taxon>Actinomycetota</taxon>
        <taxon>Actinomycetes</taxon>
        <taxon>Micromonosporales</taxon>
        <taxon>Micromonosporaceae</taxon>
        <taxon>Micromonospora</taxon>
    </lineage>
</organism>
<dbReference type="SUPFAM" id="SSF51569">
    <property type="entry name" value="Aldolase"/>
    <property type="match status" value="1"/>
</dbReference>
<proteinExistence type="inferred from homology"/>
<evidence type="ECO:0000313" key="11">
    <source>
        <dbReference type="EMBL" id="MFD1324862.1"/>
    </source>
</evidence>
<evidence type="ECO:0000256" key="9">
    <source>
        <dbReference type="SAM" id="MobiDB-lite"/>
    </source>
</evidence>
<dbReference type="InterPro" id="IPR006218">
    <property type="entry name" value="DAHP1/KDSA"/>
</dbReference>
<keyword evidence="4 8" id="KW-0028">Amino-acid biosynthesis</keyword>
<dbReference type="EMBL" id="JBHTMP010000060">
    <property type="protein sequence ID" value="MFD1324862.1"/>
    <property type="molecule type" value="Genomic_DNA"/>
</dbReference>
<comment type="caution">
    <text evidence="11">The sequence shown here is derived from an EMBL/GenBank/DDBJ whole genome shotgun (WGS) entry which is preliminary data.</text>
</comment>
<evidence type="ECO:0000256" key="1">
    <source>
        <dbReference type="ARBA" id="ARBA00003726"/>
    </source>
</evidence>
<keyword evidence="12" id="KW-1185">Reference proteome</keyword>
<dbReference type="PANTHER" id="PTHR21225:SF12">
    <property type="entry name" value="PHOSPHO-2-DEHYDRO-3-DEOXYHEPTONATE ALDOLASE, TYROSINE-INHIBITED"/>
    <property type="match status" value="1"/>
</dbReference>
<feature type="region of interest" description="Disordered" evidence="9">
    <location>
        <begin position="348"/>
        <end position="370"/>
    </location>
</feature>
<dbReference type="InterPro" id="IPR006219">
    <property type="entry name" value="DAHP_synth_1"/>
</dbReference>
<gene>
    <name evidence="11" type="ORF">ACFQ4H_27630</name>
</gene>
<evidence type="ECO:0000256" key="2">
    <source>
        <dbReference type="ARBA" id="ARBA00004688"/>
    </source>
</evidence>
<evidence type="ECO:0000256" key="8">
    <source>
        <dbReference type="PIRNR" id="PIRNR001361"/>
    </source>
</evidence>